<gene>
    <name evidence="4" type="ORF">HM1_1992</name>
</gene>
<keyword evidence="5" id="KW-1185">Reference proteome</keyword>
<reference evidence="4 5" key="1">
    <citation type="journal article" date="2008" name="J. Bacteriol.">
        <title>The genome of Heliobacterium modesticaldum, a phototrophic representative of the Firmicutes containing the simplest photosynthetic apparatus.</title>
        <authorList>
            <person name="Sattley W.M."/>
            <person name="Madigan M.T."/>
            <person name="Swingley W.D."/>
            <person name="Cheung P.C."/>
            <person name="Clocksin K.M."/>
            <person name="Conrad A.L."/>
            <person name="Dejesa L.C."/>
            <person name="Honchak B.M."/>
            <person name="Jung D.O."/>
            <person name="Karbach L.E."/>
            <person name="Kurdoglu A."/>
            <person name="Lahiri S."/>
            <person name="Mastrian S.D."/>
            <person name="Page L.E."/>
            <person name="Taylor H.L."/>
            <person name="Wang Z.T."/>
            <person name="Raymond J."/>
            <person name="Chen M."/>
            <person name="Blankenship R.E."/>
            <person name="Touchman J.W."/>
        </authorList>
    </citation>
    <scope>NUCLEOTIDE SEQUENCE [LARGE SCALE GENOMIC DNA]</scope>
    <source>
        <strain evidence="5">ATCC 51547 / Ice1</strain>
    </source>
</reference>
<dbReference type="KEGG" id="hmo:HM1_1992"/>
<dbReference type="Pfam" id="PF03358">
    <property type="entry name" value="FMN_red"/>
    <property type="match status" value="1"/>
</dbReference>
<dbReference type="EMBL" id="CP000930">
    <property type="protein sequence ID" value="ABZ84550.1"/>
    <property type="molecule type" value="Genomic_DNA"/>
</dbReference>
<feature type="domain" description="NADPH-dependent FMN reductase-like" evidence="3">
    <location>
        <begin position="1"/>
        <end position="154"/>
    </location>
</feature>
<dbReference type="InterPro" id="IPR051796">
    <property type="entry name" value="ISF_SsuE-like"/>
</dbReference>
<dbReference type="HOGENOM" id="CLU_050993_3_0_9"/>
<dbReference type="STRING" id="498761.HM1_1992"/>
<name>B0TG54_HELMI</name>
<evidence type="ECO:0000313" key="5">
    <source>
        <dbReference type="Proteomes" id="UP000008550"/>
    </source>
</evidence>
<dbReference type="GO" id="GO:0016491">
    <property type="term" value="F:oxidoreductase activity"/>
    <property type="evidence" value="ECO:0007669"/>
    <property type="project" value="InterPro"/>
</dbReference>
<organism evidence="4 5">
    <name type="scientific">Heliobacterium modesticaldum (strain ATCC 51547 / Ice1)</name>
    <dbReference type="NCBI Taxonomy" id="498761"/>
    <lineage>
        <taxon>Bacteria</taxon>
        <taxon>Bacillati</taxon>
        <taxon>Bacillota</taxon>
        <taxon>Clostridia</taxon>
        <taxon>Eubacteriales</taxon>
        <taxon>Heliobacteriaceae</taxon>
        <taxon>Heliomicrobium</taxon>
    </lineage>
</organism>
<evidence type="ECO:0000313" key="4">
    <source>
        <dbReference type="EMBL" id="ABZ84550.1"/>
    </source>
</evidence>
<dbReference type="PANTHER" id="PTHR43278:SF1">
    <property type="entry name" value="IRON-SULFUR FLAVOPROTEIN MJ1083"/>
    <property type="match status" value="1"/>
</dbReference>
<evidence type="ECO:0000256" key="2">
    <source>
        <dbReference type="ARBA" id="ARBA00022643"/>
    </source>
</evidence>
<dbReference type="RefSeq" id="WP_012283051.1">
    <property type="nucleotide sequence ID" value="NC_010337.2"/>
</dbReference>
<dbReference type="InterPro" id="IPR005025">
    <property type="entry name" value="FMN_Rdtase-like_dom"/>
</dbReference>
<keyword evidence="2" id="KW-0288">FMN</keyword>
<dbReference type="InterPro" id="IPR029039">
    <property type="entry name" value="Flavoprotein-like_sf"/>
</dbReference>
<accession>B0TG54</accession>
<keyword evidence="1" id="KW-0285">Flavoprotein</keyword>
<dbReference type="AlphaFoldDB" id="B0TG54"/>
<evidence type="ECO:0000256" key="1">
    <source>
        <dbReference type="ARBA" id="ARBA00022630"/>
    </source>
</evidence>
<evidence type="ECO:0000259" key="3">
    <source>
        <dbReference type="Pfam" id="PF03358"/>
    </source>
</evidence>
<dbReference type="OrthoDB" id="6398207at2"/>
<dbReference type="SUPFAM" id="SSF52218">
    <property type="entry name" value="Flavoproteins"/>
    <property type="match status" value="1"/>
</dbReference>
<sequence>MKIVLVNGSPNRTGNTATLLDAAAEEITKAGAAVIRIEAAEALADARWPFCTACSTPCRAVCFQGTALEKAYAEITSADGVIIGSPVYFGTVSAQLKAFFDKTRQVRGQKAWIGKPGGAVTCGAARFGGQETTVRAIHDMMLVHGMTLVGDGYLENDCGHFGASAQKPAATDADGLKRAQILGRRVVEAARARSLRNG</sequence>
<protein>
    <submittedName>
        <fullName evidence="4">Nadph-dependent fmn reductase, putative</fullName>
    </submittedName>
</protein>
<proteinExistence type="predicted"/>
<dbReference type="Proteomes" id="UP000008550">
    <property type="component" value="Chromosome"/>
</dbReference>
<dbReference type="Gene3D" id="3.40.50.360">
    <property type="match status" value="1"/>
</dbReference>
<dbReference type="eggNOG" id="COG0655">
    <property type="taxonomic scope" value="Bacteria"/>
</dbReference>
<dbReference type="PANTHER" id="PTHR43278">
    <property type="entry name" value="NAD(P)H-DEPENDENT FMN-CONTAINING OXIDOREDUCTASE YWQN-RELATED"/>
    <property type="match status" value="1"/>
</dbReference>